<dbReference type="GO" id="GO:0022857">
    <property type="term" value="F:transmembrane transporter activity"/>
    <property type="evidence" value="ECO:0007669"/>
    <property type="project" value="InterPro"/>
</dbReference>
<feature type="transmembrane region" description="Helical" evidence="6">
    <location>
        <begin position="186"/>
        <end position="208"/>
    </location>
</feature>
<keyword evidence="9" id="KW-1185">Reference proteome</keyword>
<comment type="caution">
    <text evidence="8">The sequence shown here is derived from an EMBL/GenBank/DDBJ whole genome shotgun (WGS) entry which is preliminary data.</text>
</comment>
<comment type="subcellular location">
    <subcellularLocation>
        <location evidence="1">Membrane</location>
        <topology evidence="1">Multi-pass membrane protein</topology>
    </subcellularLocation>
</comment>
<evidence type="ECO:0000256" key="5">
    <source>
        <dbReference type="ARBA" id="ARBA00023136"/>
    </source>
</evidence>
<evidence type="ECO:0000259" key="7">
    <source>
        <dbReference type="PROSITE" id="PS50850"/>
    </source>
</evidence>
<protein>
    <submittedName>
        <fullName evidence="8">MFS transporter</fullName>
    </submittedName>
</protein>
<feature type="transmembrane region" description="Helical" evidence="6">
    <location>
        <begin position="98"/>
        <end position="119"/>
    </location>
</feature>
<keyword evidence="3 6" id="KW-0812">Transmembrane</keyword>
<dbReference type="SUPFAM" id="SSF103473">
    <property type="entry name" value="MFS general substrate transporter"/>
    <property type="match status" value="1"/>
</dbReference>
<evidence type="ECO:0000256" key="6">
    <source>
        <dbReference type="SAM" id="Phobius"/>
    </source>
</evidence>
<gene>
    <name evidence="8" type="ORF">JKL49_07150</name>
</gene>
<feature type="transmembrane region" description="Helical" evidence="6">
    <location>
        <begin position="67"/>
        <end position="92"/>
    </location>
</feature>
<accession>A0A941D0N0</accession>
<dbReference type="RefSeq" id="WP_215339361.1">
    <property type="nucleotide sequence ID" value="NZ_JAGSGD010000001.1"/>
</dbReference>
<dbReference type="InterPro" id="IPR044770">
    <property type="entry name" value="MFS_spinster-like"/>
</dbReference>
<evidence type="ECO:0000313" key="8">
    <source>
        <dbReference type="EMBL" id="MBR7619164.1"/>
    </source>
</evidence>
<feature type="domain" description="Major facilitator superfamily (MFS) profile" evidence="7">
    <location>
        <begin position="33"/>
        <end position="449"/>
    </location>
</feature>
<feature type="transmembrane region" description="Helical" evidence="6">
    <location>
        <begin position="428"/>
        <end position="447"/>
    </location>
</feature>
<dbReference type="PROSITE" id="PS50850">
    <property type="entry name" value="MFS"/>
    <property type="match status" value="1"/>
</dbReference>
<organism evidence="8 9">
    <name type="scientific">Phenylobacterium glaciei</name>
    <dbReference type="NCBI Taxonomy" id="2803784"/>
    <lineage>
        <taxon>Bacteria</taxon>
        <taxon>Pseudomonadati</taxon>
        <taxon>Pseudomonadota</taxon>
        <taxon>Alphaproteobacteria</taxon>
        <taxon>Caulobacterales</taxon>
        <taxon>Caulobacteraceae</taxon>
        <taxon>Phenylobacterium</taxon>
    </lineage>
</organism>
<dbReference type="PANTHER" id="PTHR23505:SF79">
    <property type="entry name" value="PROTEIN SPINSTER"/>
    <property type="match status" value="1"/>
</dbReference>
<dbReference type="GO" id="GO:0016020">
    <property type="term" value="C:membrane"/>
    <property type="evidence" value="ECO:0007669"/>
    <property type="project" value="UniProtKB-SubCell"/>
</dbReference>
<feature type="transmembrane region" description="Helical" evidence="6">
    <location>
        <begin position="322"/>
        <end position="343"/>
    </location>
</feature>
<feature type="transmembrane region" description="Helical" evidence="6">
    <location>
        <begin position="159"/>
        <end position="180"/>
    </location>
</feature>
<sequence>MTEASAPAPIGASISDGTGPAVPLVSDAYRRYALVILLAVYTLNFLDRQIVTILAEPIKNDLGLADWQLGMMTGLAFAIFYTVLGLPIARLAESFNRVWIIGGSLAVWSGFTVLCGQATSFAQLVGARIGVGIGEAGCTPTAHSLIADYAPKEKRASALAFFSIGTPLGGLLGLAMGGLIADAYGWRTAFLLAGVPGLLFTAVVFLTLREPRKAMSAAAAAAHAPGKGHFAATLKYLRGKPVFWLIAFGAAVKAFIGYGHAPFTASFFLRNHAAEVAQMADKFGLGSVGFLGLALGLMGGTAGIISSWAGGAIADWAAKRDIRAYMSVPAVASLISPFIYATAILLPSAFWALWLLILPGLLGSLWYGPVYSSAQSLVPPQMRATSASILLFIINLVGLGLGPLFVGILSDVLANGPLQLGSAEGVRWALIGSAFLGVVATGLFWIARRTIREEIVS</sequence>
<keyword evidence="2" id="KW-0813">Transport</keyword>
<dbReference type="EMBL" id="JAGSGD010000001">
    <property type="protein sequence ID" value="MBR7619164.1"/>
    <property type="molecule type" value="Genomic_DNA"/>
</dbReference>
<feature type="transmembrane region" description="Helical" evidence="6">
    <location>
        <begin position="283"/>
        <end position="310"/>
    </location>
</feature>
<feature type="transmembrane region" description="Helical" evidence="6">
    <location>
        <begin position="242"/>
        <end position="263"/>
    </location>
</feature>
<dbReference type="Proteomes" id="UP000622580">
    <property type="component" value="Unassembled WGS sequence"/>
</dbReference>
<dbReference type="Pfam" id="PF07690">
    <property type="entry name" value="MFS_1"/>
    <property type="match status" value="1"/>
</dbReference>
<feature type="transmembrane region" description="Helical" evidence="6">
    <location>
        <begin position="389"/>
        <end position="408"/>
    </location>
</feature>
<feature type="transmembrane region" description="Helical" evidence="6">
    <location>
        <begin position="349"/>
        <end position="368"/>
    </location>
</feature>
<dbReference type="InterPro" id="IPR011701">
    <property type="entry name" value="MFS"/>
</dbReference>
<keyword evidence="4 6" id="KW-1133">Transmembrane helix</keyword>
<dbReference type="AlphaFoldDB" id="A0A941D0N0"/>
<dbReference type="Gene3D" id="1.20.1250.20">
    <property type="entry name" value="MFS general substrate transporter like domains"/>
    <property type="match status" value="1"/>
</dbReference>
<dbReference type="InterPro" id="IPR036259">
    <property type="entry name" value="MFS_trans_sf"/>
</dbReference>
<evidence type="ECO:0000256" key="3">
    <source>
        <dbReference type="ARBA" id="ARBA00022692"/>
    </source>
</evidence>
<evidence type="ECO:0000313" key="9">
    <source>
        <dbReference type="Proteomes" id="UP000622580"/>
    </source>
</evidence>
<evidence type="ECO:0000256" key="1">
    <source>
        <dbReference type="ARBA" id="ARBA00004141"/>
    </source>
</evidence>
<feature type="transmembrane region" description="Helical" evidence="6">
    <location>
        <begin position="29"/>
        <end position="46"/>
    </location>
</feature>
<proteinExistence type="predicted"/>
<dbReference type="InterPro" id="IPR020846">
    <property type="entry name" value="MFS_dom"/>
</dbReference>
<evidence type="ECO:0000256" key="2">
    <source>
        <dbReference type="ARBA" id="ARBA00022448"/>
    </source>
</evidence>
<evidence type="ECO:0000256" key="4">
    <source>
        <dbReference type="ARBA" id="ARBA00022989"/>
    </source>
</evidence>
<dbReference type="PANTHER" id="PTHR23505">
    <property type="entry name" value="SPINSTER"/>
    <property type="match status" value="1"/>
</dbReference>
<dbReference type="CDD" id="cd17328">
    <property type="entry name" value="MFS_spinster_like"/>
    <property type="match status" value="1"/>
</dbReference>
<keyword evidence="5 6" id="KW-0472">Membrane</keyword>
<name>A0A941D0N0_9CAUL</name>
<reference evidence="8" key="1">
    <citation type="submission" date="2021-04" db="EMBL/GenBank/DDBJ databases">
        <title>Draft genome assembly of strain Phenylobacterium sp. 20VBR1 using MiniION and Illumina platforms.</title>
        <authorList>
            <person name="Thomas F.A."/>
            <person name="Krishnan K.P."/>
            <person name="Sinha R.K."/>
        </authorList>
    </citation>
    <scope>NUCLEOTIDE SEQUENCE</scope>
    <source>
        <strain evidence="8">20VBR1</strain>
    </source>
</reference>